<evidence type="ECO:0000256" key="3">
    <source>
        <dbReference type="SAM" id="MobiDB-lite"/>
    </source>
</evidence>
<dbReference type="CDD" id="cd18315">
    <property type="entry name" value="BTB_POZ_BAB-like"/>
    <property type="match status" value="1"/>
</dbReference>
<proteinExistence type="predicted"/>
<feature type="compositionally biased region" description="Polar residues" evidence="3">
    <location>
        <begin position="153"/>
        <end position="198"/>
    </location>
</feature>
<dbReference type="GO" id="GO:0006357">
    <property type="term" value="P:regulation of transcription by RNA polymerase II"/>
    <property type="evidence" value="ECO:0007669"/>
    <property type="project" value="TreeGrafter"/>
</dbReference>
<dbReference type="InterPro" id="IPR051095">
    <property type="entry name" value="Dros_DevTransReg"/>
</dbReference>
<dbReference type="EnsemblMetazoa" id="XM_019905745.1">
    <property type="protein sequence ID" value="XP_019761304.1"/>
    <property type="gene ID" value="LOC109538499"/>
</dbReference>
<organism evidence="5 6">
    <name type="scientific">Dendroctonus ponderosae</name>
    <name type="common">Mountain pine beetle</name>
    <dbReference type="NCBI Taxonomy" id="77166"/>
    <lineage>
        <taxon>Eukaryota</taxon>
        <taxon>Metazoa</taxon>
        <taxon>Ecdysozoa</taxon>
        <taxon>Arthropoda</taxon>
        <taxon>Hexapoda</taxon>
        <taxon>Insecta</taxon>
        <taxon>Pterygota</taxon>
        <taxon>Neoptera</taxon>
        <taxon>Endopterygota</taxon>
        <taxon>Coleoptera</taxon>
        <taxon>Polyphaga</taxon>
        <taxon>Cucujiformia</taxon>
        <taxon>Curculionidae</taxon>
        <taxon>Scolytinae</taxon>
        <taxon>Dendroctonus</taxon>
    </lineage>
</organism>
<sequence>MASEQFSLCWDNFHKNMSSGMNALLEHEDLVDVTLAVEGRLLKAHKMVLSVCSPYFKELFKSNPCQHPIVFMKDVSYVAMSDLLQFMYQGEVQVSQDNLTTFIKTAEALQIKGLTGDGNGSTDAETESLPEKPATRHTEESYKPMSRPKKQPLTPSVTTSPNQSAKRARLTSNDSQSSLTPITKTEPASAQTANTDSAVQFKVEPYDQNQSVLTDDDGGENMDDMLDDSTVDGAEDYSMMEGEEPQAGTSTDGTGEGQGKLMSSMGQLHVKLDYVHEELIKLTLMVGAFATGKTEDGMKDDWSSVFPILSLEQLNSLEAILELPGKVTSLMEYTKKIGGFTVTEITHRSMSRLLDCSVGARFSWLGKKGKLAFYTYRLAAVLKESILTNSRVRQQDTTERDVEKCMMGWLRHCPAKCQAATDKLEISL</sequence>
<dbReference type="PANTHER" id="PTHR23110">
    <property type="entry name" value="BTB DOMAIN TRANSCRIPTION FACTOR"/>
    <property type="match status" value="1"/>
</dbReference>
<dbReference type="Proteomes" id="UP000019118">
    <property type="component" value="Unassembled WGS sequence"/>
</dbReference>
<feature type="compositionally biased region" description="Acidic residues" evidence="3">
    <location>
        <begin position="214"/>
        <end position="232"/>
    </location>
</feature>
<dbReference type="GO" id="GO:0005634">
    <property type="term" value="C:nucleus"/>
    <property type="evidence" value="ECO:0007669"/>
    <property type="project" value="UniProtKB-SubCell"/>
</dbReference>
<evidence type="ECO:0000256" key="1">
    <source>
        <dbReference type="ARBA" id="ARBA00004123"/>
    </source>
</evidence>
<evidence type="ECO:0000256" key="2">
    <source>
        <dbReference type="ARBA" id="ARBA00023242"/>
    </source>
</evidence>
<reference evidence="5" key="2">
    <citation type="submission" date="2024-08" db="UniProtKB">
        <authorList>
            <consortium name="EnsemblMetazoa"/>
        </authorList>
    </citation>
    <scope>IDENTIFICATION</scope>
</reference>
<name>A0AAR5PJU2_DENPD</name>
<dbReference type="AlphaFoldDB" id="A0AAR5PJU2"/>
<evidence type="ECO:0000313" key="5">
    <source>
        <dbReference type="EnsemblMetazoa" id="XP_019761304.1"/>
    </source>
</evidence>
<evidence type="ECO:0000259" key="4">
    <source>
        <dbReference type="PROSITE" id="PS50097"/>
    </source>
</evidence>
<comment type="subcellular location">
    <subcellularLocation>
        <location evidence="1">Nucleus</location>
    </subcellularLocation>
</comment>
<dbReference type="InterPro" id="IPR000210">
    <property type="entry name" value="BTB/POZ_dom"/>
</dbReference>
<feature type="compositionally biased region" description="Basic and acidic residues" evidence="3">
    <location>
        <begin position="129"/>
        <end position="142"/>
    </location>
</feature>
<dbReference type="PROSITE" id="PS50097">
    <property type="entry name" value="BTB"/>
    <property type="match status" value="1"/>
</dbReference>
<dbReference type="Gene3D" id="3.30.710.10">
    <property type="entry name" value="Potassium Channel Kv1.1, Chain A"/>
    <property type="match status" value="1"/>
</dbReference>
<dbReference type="PANTHER" id="PTHR23110:SF99">
    <property type="entry name" value="BROAD-COMPLEX CORE PROTEIN ISOFORM 6"/>
    <property type="match status" value="1"/>
</dbReference>
<dbReference type="SUPFAM" id="SSF54695">
    <property type="entry name" value="POZ domain"/>
    <property type="match status" value="1"/>
</dbReference>
<accession>A0AAR5PJU2</accession>
<dbReference type="Pfam" id="PF00651">
    <property type="entry name" value="BTB"/>
    <property type="match status" value="1"/>
</dbReference>
<dbReference type="GeneID" id="109538499"/>
<reference evidence="6" key="1">
    <citation type="journal article" date="2013" name="Genome Biol.">
        <title>Draft genome of the mountain pine beetle, Dendroctonus ponderosae Hopkins, a major forest pest.</title>
        <authorList>
            <person name="Keeling C.I."/>
            <person name="Yuen M.M."/>
            <person name="Liao N.Y."/>
            <person name="Docking T.R."/>
            <person name="Chan S.K."/>
            <person name="Taylor G.A."/>
            <person name="Palmquist D.L."/>
            <person name="Jackman S.D."/>
            <person name="Nguyen A."/>
            <person name="Li M."/>
            <person name="Henderson H."/>
            <person name="Janes J.K."/>
            <person name="Zhao Y."/>
            <person name="Pandoh P."/>
            <person name="Moore R."/>
            <person name="Sperling F.A."/>
            <person name="Huber D.P."/>
            <person name="Birol I."/>
            <person name="Jones S.J."/>
            <person name="Bohlmann J."/>
        </authorList>
    </citation>
    <scope>NUCLEOTIDE SEQUENCE</scope>
</reference>
<dbReference type="FunFam" id="3.30.710.10:FF:000036">
    <property type="entry name" value="Mod(Mdg4), isoform H"/>
    <property type="match status" value="1"/>
</dbReference>
<dbReference type="InterPro" id="IPR011333">
    <property type="entry name" value="SKP1/BTB/POZ_sf"/>
</dbReference>
<dbReference type="RefSeq" id="XP_019761304.1">
    <property type="nucleotide sequence ID" value="XM_019905745.2"/>
</dbReference>
<evidence type="ECO:0000313" key="6">
    <source>
        <dbReference type="Proteomes" id="UP000019118"/>
    </source>
</evidence>
<protein>
    <recommendedName>
        <fullName evidence="4">BTB domain-containing protein</fullName>
    </recommendedName>
</protein>
<feature type="region of interest" description="Disordered" evidence="3">
    <location>
        <begin position="113"/>
        <end position="232"/>
    </location>
</feature>
<dbReference type="SMART" id="SM00225">
    <property type="entry name" value="BTB"/>
    <property type="match status" value="1"/>
</dbReference>
<keyword evidence="2" id="KW-0539">Nucleus</keyword>
<feature type="domain" description="BTB" evidence="4">
    <location>
        <begin position="31"/>
        <end position="96"/>
    </location>
</feature>
<keyword evidence="6" id="KW-1185">Reference proteome</keyword>